<gene>
    <name evidence="2" type="ORF">HNR07_004616</name>
</gene>
<name>A0A840W8Z1_9ACTN</name>
<evidence type="ECO:0000313" key="2">
    <source>
        <dbReference type="EMBL" id="MBB5493479.1"/>
    </source>
</evidence>
<accession>A0A840W8Z1</accession>
<sequence>MKQTFQFAVAITHISELKTASTCHGEPFTNDLRGARPGAPNPLRTSDPKAEPEPARGADPGNPSSPSQLTVQ</sequence>
<dbReference type="AlphaFoldDB" id="A0A840W8Z1"/>
<evidence type="ECO:0000256" key="1">
    <source>
        <dbReference type="SAM" id="MobiDB-lite"/>
    </source>
</evidence>
<dbReference type="EMBL" id="JACHDO010000001">
    <property type="protein sequence ID" value="MBB5493479.1"/>
    <property type="molecule type" value="Genomic_DNA"/>
</dbReference>
<comment type="caution">
    <text evidence="2">The sequence shown here is derived from an EMBL/GenBank/DDBJ whole genome shotgun (WGS) entry which is preliminary data.</text>
</comment>
<feature type="compositionally biased region" description="Polar residues" evidence="1">
    <location>
        <begin position="62"/>
        <end position="72"/>
    </location>
</feature>
<reference evidence="2 3" key="1">
    <citation type="submission" date="2020-08" db="EMBL/GenBank/DDBJ databases">
        <title>Sequencing the genomes of 1000 actinobacteria strains.</title>
        <authorList>
            <person name="Klenk H.-P."/>
        </authorList>
    </citation>
    <scope>NUCLEOTIDE SEQUENCE [LARGE SCALE GENOMIC DNA]</scope>
    <source>
        <strain evidence="2 3">DSM 44598</strain>
    </source>
</reference>
<feature type="compositionally biased region" description="Basic and acidic residues" evidence="1">
    <location>
        <begin position="46"/>
        <end position="56"/>
    </location>
</feature>
<feature type="region of interest" description="Disordered" evidence="1">
    <location>
        <begin position="22"/>
        <end position="72"/>
    </location>
</feature>
<evidence type="ECO:0000313" key="3">
    <source>
        <dbReference type="Proteomes" id="UP000579647"/>
    </source>
</evidence>
<protein>
    <submittedName>
        <fullName evidence="2">Uncharacterized protein</fullName>
    </submittedName>
</protein>
<dbReference type="Proteomes" id="UP000579647">
    <property type="component" value="Unassembled WGS sequence"/>
</dbReference>
<proteinExistence type="predicted"/>
<organism evidence="2 3">
    <name type="scientific">Nocardiopsis metallicus</name>
    <dbReference type="NCBI Taxonomy" id="179819"/>
    <lineage>
        <taxon>Bacteria</taxon>
        <taxon>Bacillati</taxon>
        <taxon>Actinomycetota</taxon>
        <taxon>Actinomycetes</taxon>
        <taxon>Streptosporangiales</taxon>
        <taxon>Nocardiopsidaceae</taxon>
        <taxon>Nocardiopsis</taxon>
    </lineage>
</organism>
<keyword evidence="3" id="KW-1185">Reference proteome</keyword>